<dbReference type="Proteomes" id="UP001232148">
    <property type="component" value="Unassembled WGS sequence"/>
</dbReference>
<protein>
    <submittedName>
        <fullName evidence="1">Uncharacterized protein</fullName>
    </submittedName>
</protein>
<proteinExistence type="predicted"/>
<keyword evidence="2" id="KW-1185">Reference proteome</keyword>
<name>A0AAD9M4W8_9PEZI</name>
<evidence type="ECO:0000313" key="1">
    <source>
        <dbReference type="EMBL" id="KAK2032022.1"/>
    </source>
</evidence>
<dbReference type="AlphaFoldDB" id="A0AAD9M4W8"/>
<gene>
    <name evidence="1" type="ORF">LX32DRAFT_238148</name>
</gene>
<accession>A0AAD9M4W8</accession>
<comment type="caution">
    <text evidence="1">The sequence shown here is derived from an EMBL/GenBank/DDBJ whole genome shotgun (WGS) entry which is preliminary data.</text>
</comment>
<sequence length="105" mass="11264">MTCLPTLSLPPSRVCSSVRQKPNGGSLAAVCAGLSHSNQPCSSQGSYANDLVLLDRPPSTLHVTAVNRLWKGTLTQERSPLRPFSRSQPEEASVCLLVIRIGTYS</sequence>
<dbReference type="EMBL" id="MU842835">
    <property type="protein sequence ID" value="KAK2032022.1"/>
    <property type="molecule type" value="Genomic_DNA"/>
</dbReference>
<evidence type="ECO:0000313" key="2">
    <source>
        <dbReference type="Proteomes" id="UP001232148"/>
    </source>
</evidence>
<organism evidence="1 2">
    <name type="scientific">Colletotrichum zoysiae</name>
    <dbReference type="NCBI Taxonomy" id="1216348"/>
    <lineage>
        <taxon>Eukaryota</taxon>
        <taxon>Fungi</taxon>
        <taxon>Dikarya</taxon>
        <taxon>Ascomycota</taxon>
        <taxon>Pezizomycotina</taxon>
        <taxon>Sordariomycetes</taxon>
        <taxon>Hypocreomycetidae</taxon>
        <taxon>Glomerellales</taxon>
        <taxon>Glomerellaceae</taxon>
        <taxon>Colletotrichum</taxon>
        <taxon>Colletotrichum graminicola species complex</taxon>
    </lineage>
</organism>
<reference evidence="1" key="1">
    <citation type="submission" date="2021-06" db="EMBL/GenBank/DDBJ databases">
        <title>Comparative genomics, transcriptomics and evolutionary studies reveal genomic signatures of adaptation to plant cell wall in hemibiotrophic fungi.</title>
        <authorList>
            <consortium name="DOE Joint Genome Institute"/>
            <person name="Baroncelli R."/>
            <person name="Diaz J.F."/>
            <person name="Benocci T."/>
            <person name="Peng M."/>
            <person name="Battaglia E."/>
            <person name="Haridas S."/>
            <person name="Andreopoulos W."/>
            <person name="Labutti K."/>
            <person name="Pangilinan J."/>
            <person name="Floch G.L."/>
            <person name="Makela M.R."/>
            <person name="Henrissat B."/>
            <person name="Grigoriev I.V."/>
            <person name="Crouch J.A."/>
            <person name="De Vries R.P."/>
            <person name="Sukno S.A."/>
            <person name="Thon M.R."/>
        </authorList>
    </citation>
    <scope>NUCLEOTIDE SEQUENCE</scope>
    <source>
        <strain evidence="1">MAFF235873</strain>
    </source>
</reference>